<dbReference type="OrthoDB" id="409889at2759"/>
<dbReference type="AlphaFoldDB" id="A0A8H3FEM0"/>
<keyword evidence="4" id="KW-0547">Nucleotide-binding</keyword>
<evidence type="ECO:0000256" key="5">
    <source>
        <dbReference type="ARBA" id="ARBA00022777"/>
    </source>
</evidence>
<dbReference type="InterPro" id="IPR041739">
    <property type="entry name" value="G5K_ProB"/>
</dbReference>
<comment type="caution">
    <text evidence="10">The sequence shown here is derived from an EMBL/GenBank/DDBJ whole genome shotgun (WGS) entry which is preliminary data.</text>
</comment>
<dbReference type="GO" id="GO:0003723">
    <property type="term" value="F:RNA binding"/>
    <property type="evidence" value="ECO:0007669"/>
    <property type="project" value="InterPro"/>
</dbReference>
<reference evidence="10" key="1">
    <citation type="submission" date="2021-03" db="EMBL/GenBank/DDBJ databases">
        <authorList>
            <person name="Tagirdzhanova G."/>
        </authorList>
    </citation>
    <scope>NUCLEOTIDE SEQUENCE</scope>
</reference>
<dbReference type="InterPro" id="IPR005715">
    <property type="entry name" value="Glu_5kinase/COase_Synthase"/>
</dbReference>
<dbReference type="InterPro" id="IPR001048">
    <property type="entry name" value="Asp/Glu/Uridylate_kinase"/>
</dbReference>
<evidence type="ECO:0000256" key="6">
    <source>
        <dbReference type="ARBA" id="ARBA00022840"/>
    </source>
</evidence>
<dbReference type="InterPro" id="IPR015947">
    <property type="entry name" value="PUA-like_sf"/>
</dbReference>
<evidence type="ECO:0000313" key="10">
    <source>
        <dbReference type="EMBL" id="CAF9923832.1"/>
    </source>
</evidence>
<dbReference type="NCBIfam" id="TIGR01027">
    <property type="entry name" value="proB"/>
    <property type="match status" value="1"/>
</dbReference>
<dbReference type="PANTHER" id="PTHR43654">
    <property type="entry name" value="GLUTAMATE 5-KINASE"/>
    <property type="match status" value="1"/>
</dbReference>
<dbReference type="Pfam" id="PF00696">
    <property type="entry name" value="AA_kinase"/>
    <property type="match status" value="1"/>
</dbReference>
<evidence type="ECO:0000256" key="4">
    <source>
        <dbReference type="ARBA" id="ARBA00022741"/>
    </source>
</evidence>
<feature type="compositionally biased region" description="Basic and acidic residues" evidence="7">
    <location>
        <begin position="354"/>
        <end position="365"/>
    </location>
</feature>
<dbReference type="GO" id="GO:0005829">
    <property type="term" value="C:cytosol"/>
    <property type="evidence" value="ECO:0007669"/>
    <property type="project" value="TreeGrafter"/>
</dbReference>
<name>A0A8H3FEM0_9LECA</name>
<protein>
    <recommendedName>
        <fullName evidence="12">Glutamate 5-kinase</fullName>
    </recommendedName>
</protein>
<dbReference type="InterPro" id="IPR002478">
    <property type="entry name" value="PUA"/>
</dbReference>
<evidence type="ECO:0000256" key="3">
    <source>
        <dbReference type="ARBA" id="ARBA00022679"/>
    </source>
</evidence>
<dbReference type="CDD" id="cd04242">
    <property type="entry name" value="AAK_G5K_ProB"/>
    <property type="match status" value="1"/>
</dbReference>
<sequence length="512" mass="55622">MRGQKHHTVVIKLGTVGTSSIVDEKTHEPLLSILTQIVETAVKLRRDGHRVVIVSSGAIGVGLRRMDVDRRPKLLPQALAAIGQCRLIHLWDNLFEHLRQPIAQILLTRNDIADRMHYLNAQNTLSALLLMGVIPIVNENDTLAVSEIKFGDNDTLSAITAVMVSADYLFLMTDVDCLYTANPRKDPDAKPIELVADISELQVDTATAGSALGTGGMGTKIVAARLATSAGITVIITKSSKPGNVKMILDHLEMTEPNKLPPAPLYTRFAPSSSPVKDRQFWLLHTLAPHGTIYIDEGAFKALNNRASLLPAGIVDVEGRFAQQEAVRLVVVRRIRSSSRRLSFSELRSSLKEEQSLKSVEKNTNQDDGNSVASCSMPGTPAAALTSGGLGGYESSFDSDSTITPSTSIFSLSSSNHNLLESTSHQASDQIDPTFPQKEIGRALVNYSSVEISRIKGLQSSEIAKLLGYADSEHVAHRDNISLTVPSDAKRHTKNLSTPREEKRVDGLMNFA</sequence>
<keyword evidence="6" id="KW-0067">ATP-binding</keyword>
<dbReference type="Proteomes" id="UP000664169">
    <property type="component" value="Unassembled WGS sequence"/>
</dbReference>
<dbReference type="PRINTS" id="PR00474">
    <property type="entry name" value="GLU5KINASE"/>
</dbReference>
<dbReference type="PROSITE" id="PS50890">
    <property type="entry name" value="PUA"/>
    <property type="match status" value="1"/>
</dbReference>
<evidence type="ECO:0000256" key="2">
    <source>
        <dbReference type="ARBA" id="ARBA00022650"/>
    </source>
</evidence>
<evidence type="ECO:0008006" key="12">
    <source>
        <dbReference type="Google" id="ProtNLM"/>
    </source>
</evidence>
<dbReference type="CDD" id="cd21157">
    <property type="entry name" value="PUA_G5K"/>
    <property type="match status" value="1"/>
</dbReference>
<dbReference type="InterPro" id="IPR001057">
    <property type="entry name" value="Glu/AcGlu_kinase"/>
</dbReference>
<gene>
    <name evidence="10" type="ORF">GOMPHAMPRED_003460</name>
</gene>
<dbReference type="InterPro" id="IPR036974">
    <property type="entry name" value="PUA_sf"/>
</dbReference>
<dbReference type="FunFam" id="3.40.1160.10:FF:000020">
    <property type="entry name" value="Glutamate 5-kinase"/>
    <property type="match status" value="1"/>
</dbReference>
<keyword evidence="2" id="KW-0641">Proline biosynthesis</keyword>
<dbReference type="PANTHER" id="PTHR43654:SF3">
    <property type="entry name" value="GLUTAMATE 5-KINASE"/>
    <property type="match status" value="1"/>
</dbReference>
<accession>A0A8H3FEM0</accession>
<dbReference type="SUPFAM" id="SSF53633">
    <property type="entry name" value="Carbamate kinase-like"/>
    <property type="match status" value="1"/>
</dbReference>
<dbReference type="HAMAP" id="MF_00456">
    <property type="entry name" value="ProB"/>
    <property type="match status" value="1"/>
</dbReference>
<evidence type="ECO:0000256" key="1">
    <source>
        <dbReference type="ARBA" id="ARBA00022605"/>
    </source>
</evidence>
<organism evidence="10 11">
    <name type="scientific">Gomphillus americanus</name>
    <dbReference type="NCBI Taxonomy" id="1940652"/>
    <lineage>
        <taxon>Eukaryota</taxon>
        <taxon>Fungi</taxon>
        <taxon>Dikarya</taxon>
        <taxon>Ascomycota</taxon>
        <taxon>Pezizomycotina</taxon>
        <taxon>Lecanoromycetes</taxon>
        <taxon>OSLEUM clade</taxon>
        <taxon>Ostropomycetidae</taxon>
        <taxon>Ostropales</taxon>
        <taxon>Graphidaceae</taxon>
        <taxon>Gomphilloideae</taxon>
        <taxon>Gomphillus</taxon>
    </lineage>
</organism>
<keyword evidence="3" id="KW-0808">Transferase</keyword>
<feature type="domain" description="PUA" evidence="9">
    <location>
        <begin position="291"/>
        <end position="330"/>
    </location>
</feature>
<keyword evidence="1" id="KW-0028">Amino-acid biosynthesis</keyword>
<dbReference type="InterPro" id="IPR036393">
    <property type="entry name" value="AceGlu_kinase-like_sf"/>
</dbReference>
<dbReference type="Gene3D" id="3.40.1160.10">
    <property type="entry name" value="Acetylglutamate kinase-like"/>
    <property type="match status" value="2"/>
</dbReference>
<keyword evidence="5" id="KW-0418">Kinase</keyword>
<dbReference type="SUPFAM" id="SSF88697">
    <property type="entry name" value="PUA domain-like"/>
    <property type="match status" value="2"/>
</dbReference>
<feature type="region of interest" description="Disordered" evidence="7">
    <location>
        <begin position="490"/>
        <end position="512"/>
    </location>
</feature>
<dbReference type="Gene3D" id="2.30.130.10">
    <property type="entry name" value="PUA domain"/>
    <property type="match status" value="2"/>
</dbReference>
<dbReference type="GO" id="GO:0004349">
    <property type="term" value="F:glutamate 5-kinase activity"/>
    <property type="evidence" value="ECO:0007669"/>
    <property type="project" value="InterPro"/>
</dbReference>
<keyword evidence="11" id="KW-1185">Reference proteome</keyword>
<dbReference type="GO" id="GO:0005524">
    <property type="term" value="F:ATP binding"/>
    <property type="evidence" value="ECO:0007669"/>
    <property type="project" value="UniProtKB-KW"/>
</dbReference>
<feature type="domain" description="Aspartate/glutamate/uridylate kinase" evidence="8">
    <location>
        <begin position="8"/>
        <end position="237"/>
    </location>
</feature>
<dbReference type="GO" id="GO:1901607">
    <property type="term" value="P:alpha-amino acid biosynthetic process"/>
    <property type="evidence" value="ECO:0007669"/>
    <property type="project" value="UniProtKB-ARBA"/>
</dbReference>
<feature type="region of interest" description="Disordered" evidence="7">
    <location>
        <begin position="354"/>
        <end position="378"/>
    </location>
</feature>
<dbReference type="InterPro" id="IPR019797">
    <property type="entry name" value="Glutamate_5-kinase_CS"/>
</dbReference>
<evidence type="ECO:0000259" key="9">
    <source>
        <dbReference type="Pfam" id="PF01472"/>
    </source>
</evidence>
<dbReference type="Pfam" id="PF01472">
    <property type="entry name" value="PUA"/>
    <property type="match status" value="1"/>
</dbReference>
<proteinExistence type="inferred from homology"/>
<dbReference type="EMBL" id="CAJPDQ010000020">
    <property type="protein sequence ID" value="CAF9923832.1"/>
    <property type="molecule type" value="Genomic_DNA"/>
</dbReference>
<evidence type="ECO:0000313" key="11">
    <source>
        <dbReference type="Proteomes" id="UP000664169"/>
    </source>
</evidence>
<dbReference type="PROSITE" id="PS00902">
    <property type="entry name" value="GLUTAMATE_5_KINASE"/>
    <property type="match status" value="1"/>
</dbReference>
<evidence type="ECO:0000256" key="7">
    <source>
        <dbReference type="SAM" id="MobiDB-lite"/>
    </source>
</evidence>
<evidence type="ECO:0000259" key="8">
    <source>
        <dbReference type="Pfam" id="PF00696"/>
    </source>
</evidence>